<feature type="region of interest" description="Disordered" evidence="2">
    <location>
        <begin position="647"/>
        <end position="679"/>
    </location>
</feature>
<dbReference type="OMA" id="QYFFLST"/>
<dbReference type="VEuPathDB" id="FungiDB:PYU1_G014291"/>
<dbReference type="EnsemblProtists" id="PYU1_T014321">
    <property type="protein sequence ID" value="PYU1_T014321"/>
    <property type="gene ID" value="PYU1_G014291"/>
</dbReference>
<dbReference type="SUPFAM" id="SSF53474">
    <property type="entry name" value="alpha/beta-Hydrolases"/>
    <property type="match status" value="1"/>
</dbReference>
<accession>K3XAS2</accession>
<dbReference type="Gene3D" id="3.40.50.1820">
    <property type="entry name" value="alpha/beta hydrolase"/>
    <property type="match status" value="2"/>
</dbReference>
<dbReference type="EMBL" id="GL376566">
    <property type="status" value="NOT_ANNOTATED_CDS"/>
    <property type="molecule type" value="Genomic_DNA"/>
</dbReference>
<evidence type="ECO:0000256" key="2">
    <source>
        <dbReference type="SAM" id="MobiDB-lite"/>
    </source>
</evidence>
<dbReference type="InParanoid" id="K3XAS2"/>
<dbReference type="HOGENOM" id="CLU_017880_2_0_1"/>
<feature type="region of interest" description="Disordered" evidence="2">
    <location>
        <begin position="589"/>
        <end position="608"/>
    </location>
</feature>
<feature type="transmembrane region" description="Helical" evidence="3">
    <location>
        <begin position="613"/>
        <end position="636"/>
    </location>
</feature>
<feature type="domain" description="Peptidase S33 tripeptidyl aminopeptidase-like C-terminal" evidence="5">
    <location>
        <begin position="469"/>
        <end position="520"/>
    </location>
</feature>
<dbReference type="PANTHER" id="PTHR43039">
    <property type="entry name" value="ESTERASE-RELATED"/>
    <property type="match status" value="1"/>
</dbReference>
<proteinExistence type="inferred from homology"/>
<evidence type="ECO:0000256" key="4">
    <source>
        <dbReference type="SAM" id="SignalP"/>
    </source>
</evidence>
<feature type="compositionally biased region" description="Polar residues" evidence="2">
    <location>
        <begin position="652"/>
        <end position="679"/>
    </location>
</feature>
<keyword evidence="3" id="KW-1133">Transmembrane helix</keyword>
<sequence>MRVQFATALALSVGGARAQTNAASLSNATSSSAVTASNLNGWYACTEFTFADDADGETLKDAECAVYTAPLCYAGICTDAKDRTVEVFVKRIPAVDDADSMPNVWFLQGGPGAGSTAMESAMISFREQMNGKVNVYTMDHRGTGRSTLLNCLAAQATTSGSPSGSDIDVTEVPDCAKDLETKYGSDMAAFSTTTAATDLSTFISTYQGSTGKTFVYGVSYGTALVERLMHLKNPDISGYILDGIATSSGSDVKNFEYFSTWDADFGEVGDYYMTFCTKDATCAARFPTTSLADTLQNIIDSFDSKPDSTCAALVRDVTSGEPGTAIEPASYTLRRSLGSLFQSESTRSLIPVLAYRLNRCNKADTAVLTHYFNVSTSALSPTYEDSAFESTLLYYLIVFSEMWESPQSSIPVMLKRFTDAIICNGGSSGTVPTYCAFSKEQSTTCNALDVGSYSASPLVYKKDEYWNVAAEIPDDTSVLLMSSKMDPQTPHKYAEYLLAALNGTAKELITFEHATHGTLWTTPQDDEDKTITCGMEILLSYVRNEGDLSRLDKSCVATMPAISFEVDEDIAAELLSTSDAFDGMFDASLSSSSSGGGASGTSSSSSGTSYKTAFVVFLVLFLLALIGLVAFAFRWYRRRQRRVQEQEAAKANSGSGQSTGLDNVVVDSSPTTVFQPNNV</sequence>
<organism evidence="6 7">
    <name type="scientific">Globisporangium ultimum (strain ATCC 200006 / CBS 805.95 / DAOM BR144)</name>
    <name type="common">Pythium ultimum</name>
    <dbReference type="NCBI Taxonomy" id="431595"/>
    <lineage>
        <taxon>Eukaryota</taxon>
        <taxon>Sar</taxon>
        <taxon>Stramenopiles</taxon>
        <taxon>Oomycota</taxon>
        <taxon>Peronosporomycetes</taxon>
        <taxon>Pythiales</taxon>
        <taxon>Pythiaceae</taxon>
        <taxon>Globisporangium</taxon>
    </lineage>
</organism>
<keyword evidence="3" id="KW-0472">Membrane</keyword>
<dbReference type="eggNOG" id="ENOG502SIRQ">
    <property type="taxonomic scope" value="Eukaryota"/>
</dbReference>
<evidence type="ECO:0000256" key="3">
    <source>
        <dbReference type="SAM" id="Phobius"/>
    </source>
</evidence>
<keyword evidence="7" id="KW-1185">Reference proteome</keyword>
<reference evidence="7" key="2">
    <citation type="submission" date="2010-04" db="EMBL/GenBank/DDBJ databases">
        <authorList>
            <person name="Buell R."/>
            <person name="Hamilton J."/>
            <person name="Hostetler J."/>
        </authorList>
    </citation>
    <scope>NUCLEOTIDE SEQUENCE [LARGE SCALE GENOMIC DNA]</scope>
    <source>
        <strain evidence="7">DAOM:BR144</strain>
    </source>
</reference>
<keyword evidence="3" id="KW-0812">Transmembrane</keyword>
<reference evidence="7" key="1">
    <citation type="journal article" date="2010" name="Genome Biol.">
        <title>Genome sequence of the necrotrophic plant pathogen Pythium ultimum reveals original pathogenicity mechanisms and effector repertoire.</title>
        <authorList>
            <person name="Levesque C.A."/>
            <person name="Brouwer H."/>
            <person name="Cano L."/>
            <person name="Hamilton J.P."/>
            <person name="Holt C."/>
            <person name="Huitema E."/>
            <person name="Raffaele S."/>
            <person name="Robideau G.P."/>
            <person name="Thines M."/>
            <person name="Win J."/>
            <person name="Zerillo M.M."/>
            <person name="Beakes G.W."/>
            <person name="Boore J.L."/>
            <person name="Busam D."/>
            <person name="Dumas B."/>
            <person name="Ferriera S."/>
            <person name="Fuerstenberg S.I."/>
            <person name="Gachon C.M."/>
            <person name="Gaulin E."/>
            <person name="Govers F."/>
            <person name="Grenville-Briggs L."/>
            <person name="Horner N."/>
            <person name="Hostetler J."/>
            <person name="Jiang R.H."/>
            <person name="Johnson J."/>
            <person name="Krajaejun T."/>
            <person name="Lin H."/>
            <person name="Meijer H.J."/>
            <person name="Moore B."/>
            <person name="Morris P."/>
            <person name="Phuntmart V."/>
            <person name="Puiu D."/>
            <person name="Shetty J."/>
            <person name="Stajich J.E."/>
            <person name="Tripathy S."/>
            <person name="Wawra S."/>
            <person name="van West P."/>
            <person name="Whitty B.R."/>
            <person name="Coutinho P.M."/>
            <person name="Henrissat B."/>
            <person name="Martin F."/>
            <person name="Thomas P.D."/>
            <person name="Tyler B.M."/>
            <person name="De Vries R.P."/>
            <person name="Kamoun S."/>
            <person name="Yandell M."/>
            <person name="Tisserat N."/>
            <person name="Buell C.R."/>
        </authorList>
    </citation>
    <scope>NUCLEOTIDE SEQUENCE</scope>
    <source>
        <strain evidence="7">DAOM:BR144</strain>
    </source>
</reference>
<evidence type="ECO:0000259" key="5">
    <source>
        <dbReference type="Pfam" id="PF08386"/>
    </source>
</evidence>
<keyword evidence="4" id="KW-0732">Signal</keyword>
<evidence type="ECO:0000256" key="1">
    <source>
        <dbReference type="ARBA" id="ARBA00008645"/>
    </source>
</evidence>
<dbReference type="AlphaFoldDB" id="K3XAS2"/>
<dbReference type="InterPro" id="IPR029058">
    <property type="entry name" value="AB_hydrolase_fold"/>
</dbReference>
<evidence type="ECO:0000313" key="7">
    <source>
        <dbReference type="Proteomes" id="UP000019132"/>
    </source>
</evidence>
<reference evidence="6" key="3">
    <citation type="submission" date="2015-02" db="UniProtKB">
        <authorList>
            <consortium name="EnsemblProtists"/>
        </authorList>
    </citation>
    <scope>IDENTIFICATION</scope>
    <source>
        <strain evidence="6">DAOM BR144</strain>
    </source>
</reference>
<name>K3XAS2_GLOUD</name>
<evidence type="ECO:0000313" key="6">
    <source>
        <dbReference type="EnsemblProtists" id="PYU1_T014321"/>
    </source>
</evidence>
<protein>
    <recommendedName>
        <fullName evidence="5">Peptidase S33 tripeptidyl aminopeptidase-like C-terminal domain-containing protein</fullName>
    </recommendedName>
</protein>
<dbReference type="Proteomes" id="UP000019132">
    <property type="component" value="Unassembled WGS sequence"/>
</dbReference>
<dbReference type="STRING" id="431595.K3XAS2"/>
<comment type="similarity">
    <text evidence="1">Belongs to the AB hydrolase superfamily.</text>
</comment>
<feature type="chain" id="PRO_5003868570" description="Peptidase S33 tripeptidyl aminopeptidase-like C-terminal domain-containing protein" evidence="4">
    <location>
        <begin position="19"/>
        <end position="679"/>
    </location>
</feature>
<dbReference type="Pfam" id="PF08386">
    <property type="entry name" value="Abhydrolase_4"/>
    <property type="match status" value="1"/>
</dbReference>
<dbReference type="InterPro" id="IPR013595">
    <property type="entry name" value="Pept_S33_TAP-like_C"/>
</dbReference>
<feature type="signal peptide" evidence="4">
    <location>
        <begin position="1"/>
        <end position="18"/>
    </location>
</feature>